<name>A0ABR4Z7N0_9NOCA</name>
<evidence type="ECO:0000313" key="2">
    <source>
        <dbReference type="EMBL" id="KIA61356.1"/>
    </source>
</evidence>
<organism evidence="2 3">
    <name type="scientific">Nocardia vulneris</name>
    <dbReference type="NCBI Taxonomy" id="1141657"/>
    <lineage>
        <taxon>Bacteria</taxon>
        <taxon>Bacillati</taxon>
        <taxon>Actinomycetota</taxon>
        <taxon>Actinomycetes</taxon>
        <taxon>Mycobacteriales</taxon>
        <taxon>Nocardiaceae</taxon>
        <taxon>Nocardia</taxon>
    </lineage>
</organism>
<evidence type="ECO:0000313" key="3">
    <source>
        <dbReference type="Proteomes" id="UP000031364"/>
    </source>
</evidence>
<proteinExistence type="predicted"/>
<comment type="caution">
    <text evidence="2">The sequence shown here is derived from an EMBL/GenBank/DDBJ whole genome shotgun (WGS) entry which is preliminary data.</text>
</comment>
<feature type="region of interest" description="Disordered" evidence="1">
    <location>
        <begin position="52"/>
        <end position="77"/>
    </location>
</feature>
<evidence type="ECO:0000256" key="1">
    <source>
        <dbReference type="SAM" id="MobiDB-lite"/>
    </source>
</evidence>
<dbReference type="EMBL" id="JNFP01000046">
    <property type="protein sequence ID" value="KIA61356.1"/>
    <property type="molecule type" value="Genomic_DNA"/>
</dbReference>
<keyword evidence="3" id="KW-1185">Reference proteome</keyword>
<reference evidence="2 3" key="1">
    <citation type="journal article" date="2014" name="Int. J. Syst. Evol. Microbiol.">
        <title>Nocardia vulneris sp. nov., isolated from wounds of human patients in North America.</title>
        <authorList>
            <person name="Lasker B.A."/>
            <person name="Bell M."/>
            <person name="Klenk H.P."/>
            <person name="Sproer C."/>
            <person name="Schumann C."/>
            <person name="Schumann P."/>
            <person name="Brown J.M."/>
        </authorList>
    </citation>
    <scope>NUCLEOTIDE SEQUENCE [LARGE SCALE GENOMIC DNA]</scope>
    <source>
        <strain evidence="2 3">W9851</strain>
    </source>
</reference>
<sequence>MIPQAASRNRRITLGIGDTESLSYLRESGTCQVEGFSTDPPHQTSTTIDFITSNGGSQLRFPHSPHSGDHHRHSRAIQHRPQPIQLDAGDEVGWQLGDLTHYRPPRLLRPASGAVDAEITVDDVAREDVRTCARRG</sequence>
<accession>A0ABR4Z7N0</accession>
<dbReference type="Proteomes" id="UP000031364">
    <property type="component" value="Unassembled WGS sequence"/>
</dbReference>
<protein>
    <submittedName>
        <fullName evidence="2">Uncharacterized protein</fullName>
    </submittedName>
</protein>
<gene>
    <name evidence="2" type="ORF">FG87_31145</name>
</gene>